<geneLocation type="plasmid" evidence="1">
    <name>p707804-3FII</name>
</geneLocation>
<protein>
    <submittedName>
        <fullName evidence="1">Uncharacterized protein</fullName>
    </submittedName>
</protein>
<organism evidence="1">
    <name type="scientific">Leclercia adecarboxylata</name>
    <dbReference type="NCBI Taxonomy" id="83655"/>
    <lineage>
        <taxon>Bacteria</taxon>
        <taxon>Pseudomonadati</taxon>
        <taxon>Pseudomonadota</taxon>
        <taxon>Gammaproteobacteria</taxon>
        <taxon>Enterobacterales</taxon>
        <taxon>Enterobacteriaceae</taxon>
        <taxon>Leclercia</taxon>
    </lineage>
</organism>
<reference evidence="1" key="1">
    <citation type="submission" date="2018-09" db="EMBL/GenBank/DDBJ databases">
        <authorList>
            <person name="Yuan Q."/>
            <person name="Jiang X."/>
            <person name="Jing Y."/>
            <person name="Cheng Q."/>
            <person name="Zhou D."/>
        </authorList>
    </citation>
    <scope>NUCLEOTIDE SEQUENCE</scope>
    <source>
        <strain evidence="1">150707804</strain>
        <plasmid evidence="1">p707804-3FII</plasmid>
    </source>
</reference>
<accession>A0A482LZF7</accession>
<keyword evidence="1" id="KW-0614">Plasmid</keyword>
<name>A0A482LZF7_9ENTR</name>
<proteinExistence type="predicted"/>
<dbReference type="AlphaFoldDB" id="A0A482LZF7"/>
<dbReference type="EMBL" id="MH909329">
    <property type="protein sequence ID" value="QBQ66471.1"/>
    <property type="molecule type" value="Genomic_DNA"/>
</dbReference>
<sequence length="39" mass="4400">MQMCGIWICSGYAYFSLFPLGSEKRQSRIFAGRQSHSVG</sequence>
<evidence type="ECO:0000313" key="1">
    <source>
        <dbReference type="EMBL" id="QBQ66471.1"/>
    </source>
</evidence>